<dbReference type="InterPro" id="IPR025877">
    <property type="entry name" value="MobA-like_NTP_Trfase"/>
</dbReference>
<dbReference type="Gene3D" id="3.90.550.10">
    <property type="entry name" value="Spore Coat Polysaccharide Biosynthesis Protein SpsA, Chain A"/>
    <property type="match status" value="1"/>
</dbReference>
<keyword evidence="1" id="KW-0460">Magnesium</keyword>
<dbReference type="Pfam" id="PF12804">
    <property type="entry name" value="NTP_transf_3"/>
    <property type="match status" value="1"/>
</dbReference>
<comment type="caution">
    <text evidence="3">The sequence shown here is derived from an EMBL/GenBank/DDBJ whole genome shotgun (WGS) entry which is preliminary data.</text>
</comment>
<organism evidence="3 4">
    <name type="scientific">Paracoccus aurantius</name>
    <dbReference type="NCBI Taxonomy" id="3073814"/>
    <lineage>
        <taxon>Bacteria</taxon>
        <taxon>Pseudomonadati</taxon>
        <taxon>Pseudomonadota</taxon>
        <taxon>Alphaproteobacteria</taxon>
        <taxon>Rhodobacterales</taxon>
        <taxon>Paracoccaceae</taxon>
        <taxon>Paracoccus</taxon>
    </lineage>
</organism>
<protein>
    <submittedName>
        <fullName evidence="3">Nucleotidyltransferase family protein</fullName>
    </submittedName>
</protein>
<dbReference type="PANTHER" id="PTHR43777:SF1">
    <property type="entry name" value="MOLYBDENUM COFACTOR CYTIDYLYLTRANSFERASE"/>
    <property type="match status" value="1"/>
</dbReference>
<name>A0ABU2HLZ1_9RHOB</name>
<sequence length="188" mass="20265">MKLAIVLLAAGLSRRFGSRDKLMAQLEGRPLAAHSLAALRGLPRHAAFVVLRHPGHAGLYRGMIPVRTPKARAGQGISLAIGIRAVRRSGASHVLLVLADMPRLTRSDLRLVARGALTHPVMALGGVAMPPAIIPRALFPRVMRLDRDKGAGALLRERPDLILRAIPADRLVDVDRPGDLPNTRMQAI</sequence>
<evidence type="ECO:0000259" key="2">
    <source>
        <dbReference type="Pfam" id="PF12804"/>
    </source>
</evidence>
<gene>
    <name evidence="3" type="ORF">RGQ15_00505</name>
</gene>
<feature type="domain" description="MobA-like NTP transferase" evidence="2">
    <location>
        <begin position="6"/>
        <end position="158"/>
    </location>
</feature>
<dbReference type="InterPro" id="IPR029044">
    <property type="entry name" value="Nucleotide-diphossugar_trans"/>
</dbReference>
<proteinExistence type="predicted"/>
<evidence type="ECO:0000313" key="3">
    <source>
        <dbReference type="EMBL" id="MDS9466057.1"/>
    </source>
</evidence>
<dbReference type="CDD" id="cd04182">
    <property type="entry name" value="GT_2_like_f"/>
    <property type="match status" value="1"/>
</dbReference>
<dbReference type="Proteomes" id="UP001269144">
    <property type="component" value="Unassembled WGS sequence"/>
</dbReference>
<evidence type="ECO:0000256" key="1">
    <source>
        <dbReference type="ARBA" id="ARBA00022842"/>
    </source>
</evidence>
<accession>A0ABU2HLZ1</accession>
<dbReference type="PANTHER" id="PTHR43777">
    <property type="entry name" value="MOLYBDENUM COFACTOR CYTIDYLYLTRANSFERASE"/>
    <property type="match status" value="1"/>
</dbReference>
<reference evidence="4" key="1">
    <citation type="submission" date="2023-07" db="EMBL/GenBank/DDBJ databases">
        <title>Paracoccus sp. MBLB3053 whole genome sequence.</title>
        <authorList>
            <person name="Hwang C.Y."/>
            <person name="Cho E.-S."/>
            <person name="Seo M.-J."/>
        </authorList>
    </citation>
    <scope>NUCLEOTIDE SEQUENCE [LARGE SCALE GENOMIC DNA]</scope>
    <source>
        <strain evidence="4">MBLB3053</strain>
    </source>
</reference>
<dbReference type="SUPFAM" id="SSF53448">
    <property type="entry name" value="Nucleotide-diphospho-sugar transferases"/>
    <property type="match status" value="1"/>
</dbReference>
<keyword evidence="4" id="KW-1185">Reference proteome</keyword>
<dbReference type="EMBL" id="JAVQLW010000001">
    <property type="protein sequence ID" value="MDS9466057.1"/>
    <property type="molecule type" value="Genomic_DNA"/>
</dbReference>
<dbReference type="RefSeq" id="WP_311158249.1">
    <property type="nucleotide sequence ID" value="NZ_JAVQLW010000001.1"/>
</dbReference>
<evidence type="ECO:0000313" key="4">
    <source>
        <dbReference type="Proteomes" id="UP001269144"/>
    </source>
</evidence>